<gene>
    <name evidence="2" type="ORF">F1609_00340</name>
</gene>
<keyword evidence="1" id="KW-0812">Transmembrane</keyword>
<feature type="transmembrane region" description="Helical" evidence="1">
    <location>
        <begin position="65"/>
        <end position="98"/>
    </location>
</feature>
<keyword evidence="1" id="KW-0472">Membrane</keyword>
<name>A0ABX0M0J1_9BURK</name>
<sequence>MSRQAPPLQRRMLALLAASVVVVVGALALNLSTASVALNAVLSMVAWLAFAVLGMSAFRLRPSLLGYLLGSLAAIPAIAGVLFATVGAMGLMGAVAGITARHAEQLAPRLRCYVDLVDDRETSQEAYEVTLKRQSPVLPWFEYSPRTVRLGDIDMSPAEACRRVVAPEAGTPSTMYRSEKSP</sequence>
<feature type="transmembrane region" description="Helical" evidence="1">
    <location>
        <begin position="38"/>
        <end position="58"/>
    </location>
</feature>
<proteinExistence type="predicted"/>
<protein>
    <submittedName>
        <fullName evidence="2">Uncharacterized protein</fullName>
    </submittedName>
</protein>
<dbReference type="EMBL" id="VVIW01000001">
    <property type="protein sequence ID" value="NHZ38620.1"/>
    <property type="molecule type" value="Genomic_DNA"/>
</dbReference>
<organism evidence="2 3">
    <name type="scientific">Massilia aquatica</name>
    <dbReference type="NCBI Taxonomy" id="2609000"/>
    <lineage>
        <taxon>Bacteria</taxon>
        <taxon>Pseudomonadati</taxon>
        <taxon>Pseudomonadota</taxon>
        <taxon>Betaproteobacteria</taxon>
        <taxon>Burkholderiales</taxon>
        <taxon>Oxalobacteraceae</taxon>
        <taxon>Telluria group</taxon>
        <taxon>Massilia</taxon>
    </lineage>
</organism>
<evidence type="ECO:0000313" key="3">
    <source>
        <dbReference type="Proteomes" id="UP000819052"/>
    </source>
</evidence>
<keyword evidence="1" id="KW-1133">Transmembrane helix</keyword>
<evidence type="ECO:0000313" key="2">
    <source>
        <dbReference type="EMBL" id="NHZ38620.1"/>
    </source>
</evidence>
<dbReference type="Proteomes" id="UP000819052">
    <property type="component" value="Unassembled WGS sequence"/>
</dbReference>
<accession>A0ABX0M0J1</accession>
<comment type="caution">
    <text evidence="2">The sequence shown here is derived from an EMBL/GenBank/DDBJ whole genome shotgun (WGS) entry which is preliminary data.</text>
</comment>
<evidence type="ECO:0000256" key="1">
    <source>
        <dbReference type="SAM" id="Phobius"/>
    </source>
</evidence>
<keyword evidence="3" id="KW-1185">Reference proteome</keyword>
<dbReference type="RefSeq" id="WP_167073566.1">
    <property type="nucleotide sequence ID" value="NZ_VVIW01000001.1"/>
</dbReference>
<reference evidence="2 3" key="1">
    <citation type="submission" date="2019-09" db="EMBL/GenBank/DDBJ databases">
        <title>Taxonomy of Antarctic Massilia spp.: description of Massilia rubra sp. nov., Massilia aquatica sp. nov., Massilia mucilaginosa sp. nov., Massilia frigida sp. nov. isolated from streams, lakes and regoliths.</title>
        <authorList>
            <person name="Holochova P."/>
            <person name="Sedlacek I."/>
            <person name="Kralova S."/>
            <person name="Maslanova I."/>
            <person name="Busse H.-J."/>
            <person name="Stankova E."/>
            <person name="Vrbovska V."/>
            <person name="Kovarovic V."/>
            <person name="Bartak M."/>
            <person name="Svec P."/>
            <person name="Pantucek R."/>
        </authorList>
    </citation>
    <scope>NUCLEOTIDE SEQUENCE [LARGE SCALE GENOMIC DNA]</scope>
    <source>
        <strain evidence="2 3">CCM 8693</strain>
    </source>
</reference>